<comment type="caution">
    <text evidence="15">The sequence shown here is derived from an EMBL/GenBank/DDBJ whole genome shotgun (WGS) entry which is preliminary data.</text>
</comment>
<dbReference type="PROSITE" id="PS51371">
    <property type="entry name" value="CBS"/>
    <property type="match status" value="1"/>
</dbReference>
<evidence type="ECO:0000313" key="15">
    <source>
        <dbReference type="EMBL" id="KAK9816460.1"/>
    </source>
</evidence>
<dbReference type="InterPro" id="IPR046342">
    <property type="entry name" value="CBS_dom_sf"/>
</dbReference>
<keyword evidence="10" id="KW-0407">Ion channel</keyword>
<keyword evidence="6 12" id="KW-0406">Ion transport</keyword>
<keyword evidence="16" id="KW-1185">Reference proteome</keyword>
<feature type="transmembrane region" description="Helical" evidence="12">
    <location>
        <begin position="215"/>
        <end position="232"/>
    </location>
</feature>
<dbReference type="SUPFAM" id="SSF81340">
    <property type="entry name" value="Clc chloride channel"/>
    <property type="match status" value="1"/>
</dbReference>
<evidence type="ECO:0000256" key="11">
    <source>
        <dbReference type="PROSITE-ProRule" id="PRU00703"/>
    </source>
</evidence>
<sequence length="569" mass="59130">MHRSSYVTSTHPCPYIANQAKGRQLKIETDTPLEATNWGRWARQLPLLTSWSVLVLPPTVGGVLLQPASEAQRQVLAVIRPILKATAAAISLGTGASLGPEGPSVEIGRSAATALGAVLRSKQRRIVALVAAGSGAGVAAGFNAPISGVFFAVETVLQRQKRDAANPVDESPGLTVAMVLLASVLAAIVSQAGLGASPAFRVPEYELQSLYELPLTLLLGALCGLVSTTFTYTSTVSNEAFKSLKTGALEEAALPALGGLITGVVALGYPEVLYQGFGNVNAILQSHGADYAPALLIQIVVLKIFTTAVCRGSGLVGGIYAPSIFMGATLGSAFGGIAQLIGTPLGLDVTQPQAYALVGVAGMLAANCRVPLTAVLLLFELTHDYFIIVPTLGAVGISFWVASLPMQTLTFFPGKFFPWTRNLPGSNAAAIASKFDKAKRIGRAGMSSGSNQRSEQDQLSGPAADVDMTSPQEAAKVATLETVERMSGGSVEELSVRCALEQNCVLLSLDTSMAEALSVIDEVGQSAALVTDASGTVVGFLTRESILRQLDRLATQSAKQNGTAQRPTP</sequence>
<evidence type="ECO:0000313" key="16">
    <source>
        <dbReference type="Proteomes" id="UP001489004"/>
    </source>
</evidence>
<evidence type="ECO:0000256" key="4">
    <source>
        <dbReference type="ARBA" id="ARBA00022692"/>
    </source>
</evidence>
<dbReference type="AlphaFoldDB" id="A0AAW1Q3B0"/>
<feature type="transmembrane region" description="Helical" evidence="12">
    <location>
        <begin position="252"/>
        <end position="270"/>
    </location>
</feature>
<reference evidence="15 16" key="1">
    <citation type="journal article" date="2024" name="Nat. Commun.">
        <title>Phylogenomics reveals the evolutionary origins of lichenization in chlorophyte algae.</title>
        <authorList>
            <person name="Puginier C."/>
            <person name="Libourel C."/>
            <person name="Otte J."/>
            <person name="Skaloud P."/>
            <person name="Haon M."/>
            <person name="Grisel S."/>
            <person name="Petersen M."/>
            <person name="Berrin J.G."/>
            <person name="Delaux P.M."/>
            <person name="Dal Grande F."/>
            <person name="Keller J."/>
        </authorList>
    </citation>
    <scope>NUCLEOTIDE SEQUENCE [LARGE SCALE GENOMIC DNA]</scope>
    <source>
        <strain evidence="15 16">SAG 2043</strain>
    </source>
</reference>
<dbReference type="GO" id="GO:0005254">
    <property type="term" value="F:chloride channel activity"/>
    <property type="evidence" value="ECO:0007669"/>
    <property type="project" value="UniProtKB-UniRule"/>
</dbReference>
<feature type="transmembrane region" description="Helical" evidence="12">
    <location>
        <begin position="320"/>
        <end position="342"/>
    </location>
</feature>
<evidence type="ECO:0000256" key="5">
    <source>
        <dbReference type="ARBA" id="ARBA00022989"/>
    </source>
</evidence>
<dbReference type="Pfam" id="PF00654">
    <property type="entry name" value="Voltage_CLC"/>
    <property type="match status" value="1"/>
</dbReference>
<dbReference type="Gene3D" id="1.10.3080.10">
    <property type="entry name" value="Clc chloride channel"/>
    <property type="match status" value="1"/>
</dbReference>
<evidence type="ECO:0000256" key="6">
    <source>
        <dbReference type="ARBA" id="ARBA00023065"/>
    </source>
</evidence>
<keyword evidence="5 12" id="KW-1133">Transmembrane helix</keyword>
<feature type="region of interest" description="Disordered" evidence="13">
    <location>
        <begin position="444"/>
        <end position="468"/>
    </location>
</feature>
<dbReference type="InterPro" id="IPR000644">
    <property type="entry name" value="CBS_dom"/>
</dbReference>
<feature type="transmembrane region" description="Helical" evidence="12">
    <location>
        <begin position="385"/>
        <end position="406"/>
    </location>
</feature>
<organism evidence="15 16">
    <name type="scientific">[Myrmecia] bisecta</name>
    <dbReference type="NCBI Taxonomy" id="41462"/>
    <lineage>
        <taxon>Eukaryota</taxon>
        <taxon>Viridiplantae</taxon>
        <taxon>Chlorophyta</taxon>
        <taxon>core chlorophytes</taxon>
        <taxon>Trebouxiophyceae</taxon>
        <taxon>Trebouxiales</taxon>
        <taxon>Trebouxiaceae</taxon>
        <taxon>Myrmecia</taxon>
    </lineage>
</organism>
<dbReference type="EMBL" id="JALJOR010000005">
    <property type="protein sequence ID" value="KAK9816460.1"/>
    <property type="molecule type" value="Genomic_DNA"/>
</dbReference>
<dbReference type="InterPro" id="IPR014743">
    <property type="entry name" value="Cl-channel_core"/>
</dbReference>
<feature type="transmembrane region" description="Helical" evidence="12">
    <location>
        <begin position="354"/>
        <end position="379"/>
    </location>
</feature>
<evidence type="ECO:0000256" key="13">
    <source>
        <dbReference type="SAM" id="MobiDB-lite"/>
    </source>
</evidence>
<gene>
    <name evidence="15" type="ORF">WJX72_000588</name>
</gene>
<evidence type="ECO:0000256" key="9">
    <source>
        <dbReference type="ARBA" id="ARBA00023214"/>
    </source>
</evidence>
<keyword evidence="7 12" id="KW-0472">Membrane</keyword>
<feature type="transmembrane region" description="Helical" evidence="12">
    <location>
        <begin position="173"/>
        <end position="194"/>
    </location>
</feature>
<dbReference type="PRINTS" id="PR00762">
    <property type="entry name" value="CLCHANNEL"/>
</dbReference>
<dbReference type="SUPFAM" id="SSF54631">
    <property type="entry name" value="CBS-domain pair"/>
    <property type="match status" value="1"/>
</dbReference>
<feature type="compositionally biased region" description="Polar residues" evidence="13">
    <location>
        <begin position="447"/>
        <end position="459"/>
    </location>
</feature>
<keyword evidence="11" id="KW-0129">CBS domain</keyword>
<feature type="domain" description="CBS" evidence="14">
    <location>
        <begin position="500"/>
        <end position="557"/>
    </location>
</feature>
<evidence type="ECO:0000256" key="12">
    <source>
        <dbReference type="RuleBase" id="RU361221"/>
    </source>
</evidence>
<keyword evidence="4 12" id="KW-0812">Transmembrane</keyword>
<keyword evidence="9 12" id="KW-0868">Chloride</keyword>
<keyword evidence="3 12" id="KW-0813">Transport</keyword>
<dbReference type="Proteomes" id="UP001489004">
    <property type="component" value="Unassembled WGS sequence"/>
</dbReference>
<comment type="similarity">
    <text evidence="2 12">Belongs to the chloride channel (TC 2.A.49) family.</text>
</comment>
<dbReference type="InterPro" id="IPR001807">
    <property type="entry name" value="ClC"/>
</dbReference>
<keyword evidence="8" id="KW-0869">Chloride channel</keyword>
<name>A0AAW1Q3B0_9CHLO</name>
<dbReference type="Gene3D" id="3.10.580.10">
    <property type="entry name" value="CBS-domain"/>
    <property type="match status" value="1"/>
</dbReference>
<evidence type="ECO:0000256" key="1">
    <source>
        <dbReference type="ARBA" id="ARBA00004141"/>
    </source>
</evidence>
<dbReference type="CDD" id="cd00400">
    <property type="entry name" value="Voltage_gated_ClC"/>
    <property type="match status" value="1"/>
</dbReference>
<dbReference type="PANTHER" id="PTHR43427">
    <property type="entry name" value="CHLORIDE CHANNEL PROTEIN CLC-E"/>
    <property type="match status" value="1"/>
</dbReference>
<proteinExistence type="inferred from homology"/>
<accession>A0AAW1Q3B0</accession>
<dbReference type="InterPro" id="IPR050368">
    <property type="entry name" value="ClC-type_chloride_channel"/>
</dbReference>
<feature type="transmembrane region" description="Helical" evidence="12">
    <location>
        <begin position="126"/>
        <end position="153"/>
    </location>
</feature>
<comment type="caution">
    <text evidence="12">Lacks conserved residue(s) required for the propagation of feature annotation.</text>
</comment>
<evidence type="ECO:0000256" key="10">
    <source>
        <dbReference type="ARBA" id="ARBA00023303"/>
    </source>
</evidence>
<evidence type="ECO:0000256" key="2">
    <source>
        <dbReference type="ARBA" id="ARBA00009476"/>
    </source>
</evidence>
<dbReference type="SMART" id="SM00116">
    <property type="entry name" value="CBS"/>
    <property type="match status" value="1"/>
</dbReference>
<comment type="subcellular location">
    <subcellularLocation>
        <location evidence="1 12">Membrane</location>
        <topology evidence="1 12">Multi-pass membrane protein</topology>
    </subcellularLocation>
</comment>
<dbReference type="GO" id="GO:0034707">
    <property type="term" value="C:chloride channel complex"/>
    <property type="evidence" value="ECO:0007669"/>
    <property type="project" value="UniProtKB-KW"/>
</dbReference>
<feature type="transmembrane region" description="Helical" evidence="12">
    <location>
        <begin position="291"/>
        <end position="314"/>
    </location>
</feature>
<evidence type="ECO:0000256" key="7">
    <source>
        <dbReference type="ARBA" id="ARBA00023136"/>
    </source>
</evidence>
<evidence type="ECO:0000256" key="3">
    <source>
        <dbReference type="ARBA" id="ARBA00022448"/>
    </source>
</evidence>
<dbReference type="PANTHER" id="PTHR43427:SF6">
    <property type="entry name" value="CHLORIDE CHANNEL PROTEIN CLC-E"/>
    <property type="match status" value="1"/>
</dbReference>
<evidence type="ECO:0000259" key="14">
    <source>
        <dbReference type="PROSITE" id="PS51371"/>
    </source>
</evidence>
<protein>
    <recommendedName>
        <fullName evidence="12">Chloride channel protein</fullName>
    </recommendedName>
</protein>
<evidence type="ECO:0000256" key="8">
    <source>
        <dbReference type="ARBA" id="ARBA00023173"/>
    </source>
</evidence>